<dbReference type="Pfam" id="PF05569">
    <property type="entry name" value="Peptidase_M56"/>
    <property type="match status" value="1"/>
</dbReference>
<proteinExistence type="predicted"/>
<feature type="transmembrane region" description="Helical" evidence="1">
    <location>
        <begin position="12"/>
        <end position="33"/>
    </location>
</feature>
<feature type="domain" description="Peptidase M56" evidence="2">
    <location>
        <begin position="20"/>
        <end position="317"/>
    </location>
</feature>
<dbReference type="EMBL" id="PQAP01000127">
    <property type="protein sequence ID" value="PWB71081.1"/>
    <property type="molecule type" value="Genomic_DNA"/>
</dbReference>
<evidence type="ECO:0000256" key="1">
    <source>
        <dbReference type="SAM" id="Phobius"/>
    </source>
</evidence>
<keyword evidence="1" id="KW-1133">Transmembrane helix</keyword>
<organism evidence="3 4">
    <name type="scientific">candidate division GN15 bacterium</name>
    <dbReference type="NCBI Taxonomy" id="2072418"/>
    <lineage>
        <taxon>Bacteria</taxon>
        <taxon>candidate division GN15</taxon>
    </lineage>
</organism>
<gene>
    <name evidence="3" type="ORF">C3F09_08305</name>
</gene>
<accession>A0A855WZ72</accession>
<feature type="transmembrane region" description="Helical" evidence="1">
    <location>
        <begin position="45"/>
        <end position="65"/>
    </location>
</feature>
<evidence type="ECO:0000313" key="4">
    <source>
        <dbReference type="Proteomes" id="UP000250918"/>
    </source>
</evidence>
<comment type="caution">
    <text evidence="3">The sequence shown here is derived from an EMBL/GenBank/DDBJ whole genome shotgun (WGS) entry which is preliminary data.</text>
</comment>
<dbReference type="AlphaFoldDB" id="A0A855WZ72"/>
<sequence>MSILHFFQTTGMGWFLLLSAKVSLLLAVALAVHRLLKNQSASNRHFLMTAALLLILLLPLVSVALPTIGLFDYPVADGHAAATPILLRGESGDRVSPDIKPAISSQQVPVVSEISHTMSLPLSILVATYVLGTVLCLLRLLSANLWMWWLRRNAAPLYRGDNSLVAIADEVARGLGVSKNYRIKFSRRLTVPVVVGSFRPAILLPASAANWSAAQARSVFLHEFAHIRRLDTLTSMAVHLVGVWQWFNPLVWMALRQCDIEREKACDDRALLGGVDNLDYADHLVMIGKSAARARWQIAAGSAMASPRSIARRIHSILDPTINRKSATIAGRFVHAVLIAAVVLPAATVGGKSQQLPSRPVTAAQQNQVRETLRGFFDALSDGLAFDSVRHAYLSSHYFDQPNLTMENRDRGEWDAIRKRMTAT</sequence>
<feature type="transmembrane region" description="Helical" evidence="1">
    <location>
        <begin position="333"/>
        <end position="351"/>
    </location>
</feature>
<protein>
    <recommendedName>
        <fullName evidence="2">Peptidase M56 domain-containing protein</fullName>
    </recommendedName>
</protein>
<evidence type="ECO:0000313" key="3">
    <source>
        <dbReference type="EMBL" id="PWB71081.1"/>
    </source>
</evidence>
<keyword evidence="1" id="KW-0812">Transmembrane</keyword>
<dbReference type="CDD" id="cd07341">
    <property type="entry name" value="M56_BlaR1_MecR1_like"/>
    <property type="match status" value="1"/>
</dbReference>
<dbReference type="Proteomes" id="UP000250918">
    <property type="component" value="Unassembled WGS sequence"/>
</dbReference>
<dbReference type="PANTHER" id="PTHR34978:SF3">
    <property type="entry name" value="SLR0241 PROTEIN"/>
    <property type="match status" value="1"/>
</dbReference>
<reference evidence="3 4" key="1">
    <citation type="journal article" date="2018" name="ISME J.">
        <title>A methanotrophic archaeon couples anaerobic oxidation of methane to Fe(III) reduction.</title>
        <authorList>
            <person name="Cai C."/>
            <person name="Leu A.O."/>
            <person name="Xie G.J."/>
            <person name="Guo J."/>
            <person name="Feng Y."/>
            <person name="Zhao J.X."/>
            <person name="Tyson G.W."/>
            <person name="Yuan Z."/>
            <person name="Hu S."/>
        </authorList>
    </citation>
    <scope>NUCLEOTIDE SEQUENCE [LARGE SCALE GENOMIC DNA]</scope>
    <source>
        <strain evidence="3">FeB_12</strain>
    </source>
</reference>
<keyword evidence="1" id="KW-0472">Membrane</keyword>
<evidence type="ECO:0000259" key="2">
    <source>
        <dbReference type="Pfam" id="PF05569"/>
    </source>
</evidence>
<dbReference type="PANTHER" id="PTHR34978">
    <property type="entry name" value="POSSIBLE SENSOR-TRANSDUCER PROTEIN BLAR"/>
    <property type="match status" value="1"/>
</dbReference>
<feature type="transmembrane region" description="Helical" evidence="1">
    <location>
        <begin position="122"/>
        <end position="142"/>
    </location>
</feature>
<dbReference type="InterPro" id="IPR052173">
    <property type="entry name" value="Beta-lactam_resp_regulator"/>
</dbReference>
<feature type="non-terminal residue" evidence="3">
    <location>
        <position position="424"/>
    </location>
</feature>
<name>A0A855WZ72_9BACT</name>
<dbReference type="InterPro" id="IPR008756">
    <property type="entry name" value="Peptidase_M56"/>
</dbReference>